<feature type="compositionally biased region" description="Low complexity" evidence="1">
    <location>
        <begin position="43"/>
        <end position="57"/>
    </location>
</feature>
<protein>
    <recommendedName>
        <fullName evidence="3">RING-type domain-containing protein</fullName>
    </recommendedName>
</protein>
<dbReference type="EMBL" id="CDMZ01000024">
    <property type="protein sequence ID" value="CEM04720.1"/>
    <property type="molecule type" value="Genomic_DNA"/>
</dbReference>
<feature type="region of interest" description="Disordered" evidence="1">
    <location>
        <begin position="237"/>
        <end position="287"/>
    </location>
</feature>
<evidence type="ECO:0008006" key="3">
    <source>
        <dbReference type="Google" id="ProtNLM"/>
    </source>
</evidence>
<organism evidence="2">
    <name type="scientific">Chromera velia CCMP2878</name>
    <dbReference type="NCBI Taxonomy" id="1169474"/>
    <lineage>
        <taxon>Eukaryota</taxon>
        <taxon>Sar</taxon>
        <taxon>Alveolata</taxon>
        <taxon>Colpodellida</taxon>
        <taxon>Chromeraceae</taxon>
        <taxon>Chromera</taxon>
    </lineage>
</organism>
<accession>A0A0G4EZW3</accession>
<feature type="region of interest" description="Disordered" evidence="1">
    <location>
        <begin position="39"/>
        <end position="62"/>
    </location>
</feature>
<evidence type="ECO:0000313" key="2">
    <source>
        <dbReference type="EMBL" id="CEM04720.1"/>
    </source>
</evidence>
<evidence type="ECO:0000256" key="1">
    <source>
        <dbReference type="SAM" id="MobiDB-lite"/>
    </source>
</evidence>
<sequence>MVTFEFAGGFPERLSSAFPVLSFSLSGVVTDGSSLGGNRFELRLSPSKRPSTSSSSSNNQKAQMAAILSQQLAMHSERDYHELRVDFSFKAGTVTQGNGAFHEHKAYLHLFLLPSNGASSSSSSSSSSAQRSRQSSTPKLLWTSTPFTITTTPLTDLLPPGQFSPDHPNRDLFLVFKPSALPSQTEPADIAKLKDLWAQEVRSVRQRHLSGQVVDLLRLHRARVLYKEAEQLWKQRMPPLSRSQSVSLVQSMSLTGGGRGRRGRGRGGKASKKSSAASSLSASASSSGVEEVEFNGFIEVEPEFDDGDDEEEEEILPQGNRVGRGGKRGRGGGVSRSRSQRKVGGEDQKPRKQARMTTAKGLAALEAAAAAKRKKQQQEEEEEDEDEDTEECPCGGACPSCNGERVKRLKPNDELLSQLLCITCWDKTRCVLYEPCMHMVNCTECHDDLAQRAMKETEGPSASVTSGVPVCPTCRAVIKGTKKIFLT</sequence>
<dbReference type="VEuPathDB" id="CryptoDB:Cvel_14384"/>
<dbReference type="Gene3D" id="3.30.40.10">
    <property type="entry name" value="Zinc/RING finger domain, C3HC4 (zinc finger)"/>
    <property type="match status" value="1"/>
</dbReference>
<gene>
    <name evidence="2" type="ORF">Cvel_14384</name>
</gene>
<feature type="compositionally biased region" description="Acidic residues" evidence="1">
    <location>
        <begin position="302"/>
        <end position="315"/>
    </location>
</feature>
<dbReference type="InterPro" id="IPR013083">
    <property type="entry name" value="Znf_RING/FYVE/PHD"/>
</dbReference>
<feature type="compositionally biased region" description="Low complexity" evidence="1">
    <location>
        <begin position="240"/>
        <end position="254"/>
    </location>
</feature>
<feature type="compositionally biased region" description="Basic residues" evidence="1">
    <location>
        <begin position="259"/>
        <end position="272"/>
    </location>
</feature>
<dbReference type="AlphaFoldDB" id="A0A0G4EZW3"/>
<feature type="compositionally biased region" description="Acidic residues" evidence="1">
    <location>
        <begin position="379"/>
        <end position="391"/>
    </location>
</feature>
<feature type="region of interest" description="Disordered" evidence="1">
    <location>
        <begin position="302"/>
        <end position="393"/>
    </location>
</feature>
<name>A0A0G4EZW3_9ALVE</name>
<reference evidence="2" key="1">
    <citation type="submission" date="2014-11" db="EMBL/GenBank/DDBJ databases">
        <authorList>
            <person name="Otto D Thomas"/>
            <person name="Naeem Raeece"/>
        </authorList>
    </citation>
    <scope>NUCLEOTIDE SEQUENCE</scope>
</reference>
<feature type="compositionally biased region" description="Low complexity" evidence="1">
    <location>
        <begin position="273"/>
        <end position="287"/>
    </location>
</feature>
<proteinExistence type="predicted"/>